<name>A0ABP7JSQ7_9ACTN</name>
<protein>
    <recommendedName>
        <fullName evidence="4">Lipoprotein</fullName>
    </recommendedName>
</protein>
<keyword evidence="3" id="KW-1185">Reference proteome</keyword>
<feature type="compositionally biased region" description="Low complexity" evidence="1">
    <location>
        <begin position="43"/>
        <end position="77"/>
    </location>
</feature>
<feature type="compositionally biased region" description="Polar residues" evidence="1">
    <location>
        <begin position="13"/>
        <end position="23"/>
    </location>
</feature>
<dbReference type="InterPro" id="IPR047676">
    <property type="entry name" value="FxLYD_dom"/>
</dbReference>
<sequence>MALAALGAASLVSCTNNNDNGGRTVSPRPTPPNTASFSGTPPSALASLAQSAEASARASASAAESSLSARASEFEASVSADTARNATTAENELKHVQGRGNALSDVSMSGMPRTQTGGVLAVLLTITNNTDQKASYAVQVDFEDAEGRVVETRYAGAQNLAPGQKEQPIAFSRQPAEPKLTPRLVKAQRY</sequence>
<evidence type="ECO:0000313" key="2">
    <source>
        <dbReference type="EMBL" id="GAA3853458.1"/>
    </source>
</evidence>
<evidence type="ECO:0000256" key="1">
    <source>
        <dbReference type="SAM" id="MobiDB-lite"/>
    </source>
</evidence>
<proteinExistence type="predicted"/>
<comment type="caution">
    <text evidence="2">The sequence shown here is derived from an EMBL/GenBank/DDBJ whole genome shotgun (WGS) entry which is preliminary data.</text>
</comment>
<dbReference type="Proteomes" id="UP001501563">
    <property type="component" value="Unassembled WGS sequence"/>
</dbReference>
<reference evidence="3" key="1">
    <citation type="journal article" date="2019" name="Int. J. Syst. Evol. Microbiol.">
        <title>The Global Catalogue of Microorganisms (GCM) 10K type strain sequencing project: providing services to taxonomists for standard genome sequencing and annotation.</title>
        <authorList>
            <consortium name="The Broad Institute Genomics Platform"/>
            <consortium name="The Broad Institute Genome Sequencing Center for Infectious Disease"/>
            <person name="Wu L."/>
            <person name="Ma J."/>
        </authorList>
    </citation>
    <scope>NUCLEOTIDE SEQUENCE [LARGE SCALE GENOMIC DNA]</scope>
    <source>
        <strain evidence="3">JCM 16578</strain>
    </source>
</reference>
<feature type="region of interest" description="Disordered" evidence="1">
    <location>
        <begin position="13"/>
        <end position="82"/>
    </location>
</feature>
<evidence type="ECO:0000313" key="3">
    <source>
        <dbReference type="Proteomes" id="UP001501563"/>
    </source>
</evidence>
<feature type="region of interest" description="Disordered" evidence="1">
    <location>
        <begin position="162"/>
        <end position="190"/>
    </location>
</feature>
<dbReference type="EMBL" id="BAAAZA010000004">
    <property type="protein sequence ID" value="GAA3853458.1"/>
    <property type="molecule type" value="Genomic_DNA"/>
</dbReference>
<dbReference type="NCBIfam" id="NF038353">
    <property type="entry name" value="FxLYD_dom"/>
    <property type="match status" value="1"/>
</dbReference>
<organism evidence="2 3">
    <name type="scientific">Streptomyces lannensis</name>
    <dbReference type="NCBI Taxonomy" id="766498"/>
    <lineage>
        <taxon>Bacteria</taxon>
        <taxon>Bacillati</taxon>
        <taxon>Actinomycetota</taxon>
        <taxon>Actinomycetes</taxon>
        <taxon>Kitasatosporales</taxon>
        <taxon>Streptomycetaceae</taxon>
        <taxon>Streptomyces</taxon>
    </lineage>
</organism>
<accession>A0ABP7JSQ7</accession>
<evidence type="ECO:0008006" key="4">
    <source>
        <dbReference type="Google" id="ProtNLM"/>
    </source>
</evidence>
<gene>
    <name evidence="2" type="ORF">GCM10022207_15510</name>
</gene>